<sequence>MRRSRYKLGRDTDNPPSITQAQYDHLILLLQNSNLVQGSGSASSNQVGYSMNAGHSSAIHK</sequence>
<dbReference type="EMBL" id="LXQA010295214">
    <property type="protein sequence ID" value="MCI41700.1"/>
    <property type="molecule type" value="Genomic_DNA"/>
</dbReference>
<reference evidence="2 3" key="1">
    <citation type="journal article" date="2018" name="Front. Plant Sci.">
        <title>Red Clover (Trifolium pratense) and Zigzag Clover (T. medium) - A Picture of Genomic Similarities and Differences.</title>
        <authorList>
            <person name="Dluhosova J."/>
            <person name="Istvanek J."/>
            <person name="Nedelnik J."/>
            <person name="Repkova J."/>
        </authorList>
    </citation>
    <scope>NUCLEOTIDE SEQUENCE [LARGE SCALE GENOMIC DNA]</scope>
    <source>
        <strain evidence="3">cv. 10/8</strain>
        <tissue evidence="2">Leaf</tissue>
    </source>
</reference>
<name>A0A392S111_9FABA</name>
<evidence type="ECO:0000256" key="1">
    <source>
        <dbReference type="SAM" id="MobiDB-lite"/>
    </source>
</evidence>
<evidence type="ECO:0000313" key="3">
    <source>
        <dbReference type="Proteomes" id="UP000265520"/>
    </source>
</evidence>
<proteinExistence type="predicted"/>
<dbReference type="AlphaFoldDB" id="A0A392S111"/>
<comment type="caution">
    <text evidence="2">The sequence shown here is derived from an EMBL/GenBank/DDBJ whole genome shotgun (WGS) entry which is preliminary data.</text>
</comment>
<dbReference type="Proteomes" id="UP000265520">
    <property type="component" value="Unassembled WGS sequence"/>
</dbReference>
<feature type="region of interest" description="Disordered" evidence="1">
    <location>
        <begin position="37"/>
        <end position="61"/>
    </location>
</feature>
<feature type="non-terminal residue" evidence="2">
    <location>
        <position position="61"/>
    </location>
</feature>
<keyword evidence="3" id="KW-1185">Reference proteome</keyword>
<organism evidence="2 3">
    <name type="scientific">Trifolium medium</name>
    <dbReference type="NCBI Taxonomy" id="97028"/>
    <lineage>
        <taxon>Eukaryota</taxon>
        <taxon>Viridiplantae</taxon>
        <taxon>Streptophyta</taxon>
        <taxon>Embryophyta</taxon>
        <taxon>Tracheophyta</taxon>
        <taxon>Spermatophyta</taxon>
        <taxon>Magnoliopsida</taxon>
        <taxon>eudicotyledons</taxon>
        <taxon>Gunneridae</taxon>
        <taxon>Pentapetalae</taxon>
        <taxon>rosids</taxon>
        <taxon>fabids</taxon>
        <taxon>Fabales</taxon>
        <taxon>Fabaceae</taxon>
        <taxon>Papilionoideae</taxon>
        <taxon>50 kb inversion clade</taxon>
        <taxon>NPAAA clade</taxon>
        <taxon>Hologalegina</taxon>
        <taxon>IRL clade</taxon>
        <taxon>Trifolieae</taxon>
        <taxon>Trifolium</taxon>
    </lineage>
</organism>
<evidence type="ECO:0000313" key="2">
    <source>
        <dbReference type="EMBL" id="MCI41700.1"/>
    </source>
</evidence>
<feature type="compositionally biased region" description="Polar residues" evidence="1">
    <location>
        <begin position="37"/>
        <end position="55"/>
    </location>
</feature>
<accession>A0A392S111</accession>
<protein>
    <submittedName>
        <fullName evidence="2">Uncharacterized protein</fullName>
    </submittedName>
</protein>